<gene>
    <name evidence="1" type="ORF">NN4_36280</name>
</gene>
<keyword evidence="2" id="KW-1185">Reference proteome</keyword>
<proteinExistence type="predicted"/>
<accession>A0A511MEV3</accession>
<evidence type="ECO:0000313" key="2">
    <source>
        <dbReference type="Proteomes" id="UP000321424"/>
    </source>
</evidence>
<protein>
    <submittedName>
        <fullName evidence="1">Uncharacterized protein</fullName>
    </submittedName>
</protein>
<organism evidence="1 2">
    <name type="scientific">Nocardia ninae NBRC 108245</name>
    <dbReference type="NCBI Taxonomy" id="1210091"/>
    <lineage>
        <taxon>Bacteria</taxon>
        <taxon>Bacillati</taxon>
        <taxon>Actinomycetota</taxon>
        <taxon>Actinomycetes</taxon>
        <taxon>Mycobacteriales</taxon>
        <taxon>Nocardiaceae</taxon>
        <taxon>Nocardia</taxon>
    </lineage>
</organism>
<reference evidence="1 2" key="1">
    <citation type="submission" date="2019-07" db="EMBL/GenBank/DDBJ databases">
        <title>Whole genome shotgun sequence of Nocardia ninae NBRC 108245.</title>
        <authorList>
            <person name="Hosoyama A."/>
            <person name="Uohara A."/>
            <person name="Ohji S."/>
            <person name="Ichikawa N."/>
        </authorList>
    </citation>
    <scope>NUCLEOTIDE SEQUENCE [LARGE SCALE GENOMIC DNA]</scope>
    <source>
        <strain evidence="1 2">NBRC 108245</strain>
    </source>
</reference>
<dbReference type="AlphaFoldDB" id="A0A511MEV3"/>
<dbReference type="EMBL" id="BJXA01000022">
    <property type="protein sequence ID" value="GEM39109.1"/>
    <property type="molecule type" value="Genomic_DNA"/>
</dbReference>
<comment type="caution">
    <text evidence="1">The sequence shown here is derived from an EMBL/GenBank/DDBJ whole genome shotgun (WGS) entry which is preliminary data.</text>
</comment>
<sequence>MRNRPEFIRRCFALETTVTLKLIMLAARKFRAAGRGSQELMPQRYAAIVRGEEGYDRSRILRAAPVRSTVGDRASGRTGARRAVFARDVGPSTGTRGPLAADHP</sequence>
<evidence type="ECO:0000313" key="1">
    <source>
        <dbReference type="EMBL" id="GEM39109.1"/>
    </source>
</evidence>
<name>A0A511MEV3_9NOCA</name>
<dbReference type="Proteomes" id="UP000321424">
    <property type="component" value="Unassembled WGS sequence"/>
</dbReference>